<dbReference type="Gene3D" id="3.50.50.60">
    <property type="entry name" value="FAD/NAD(P)-binding domain"/>
    <property type="match status" value="1"/>
</dbReference>
<keyword evidence="9" id="KW-1185">Reference proteome</keyword>
<evidence type="ECO:0000256" key="5">
    <source>
        <dbReference type="ARBA" id="ARBA00048305"/>
    </source>
</evidence>
<gene>
    <name evidence="8" type="ORF">ABB55_22530</name>
</gene>
<dbReference type="PANTHER" id="PTHR42716:SF2">
    <property type="entry name" value="L-ASPARTATE OXIDASE, CHLOROPLASTIC"/>
    <property type="match status" value="1"/>
</dbReference>
<reference evidence="8 9" key="2">
    <citation type="submission" date="2015-10" db="EMBL/GenBank/DDBJ databases">
        <title>Draft Genome Sequence of Prosthecomicrobium hirschii ATCC 27832.</title>
        <authorList>
            <person name="Daniel J."/>
            <person name="Givan S.A."/>
            <person name="Brun Y.V."/>
            <person name="Brown P.J."/>
        </authorList>
    </citation>
    <scope>NUCLEOTIDE SEQUENCE [LARGE SCALE GENOMIC DNA]</scope>
    <source>
        <strain evidence="8 9">16</strain>
    </source>
</reference>
<dbReference type="PRINTS" id="PR00411">
    <property type="entry name" value="PNDRDTASEI"/>
</dbReference>
<comment type="catalytic activity">
    <reaction evidence="5">
        <text>L-aspartate + O2 = iminosuccinate + H2O2</text>
        <dbReference type="Rhea" id="RHEA:25876"/>
        <dbReference type="ChEBI" id="CHEBI:15379"/>
        <dbReference type="ChEBI" id="CHEBI:16240"/>
        <dbReference type="ChEBI" id="CHEBI:29991"/>
        <dbReference type="ChEBI" id="CHEBI:77875"/>
        <dbReference type="EC" id="1.4.3.16"/>
    </reaction>
    <physiologicalReaction direction="left-to-right" evidence="5">
        <dbReference type="Rhea" id="RHEA:25877"/>
    </physiologicalReaction>
</comment>
<dbReference type="Gene3D" id="1.20.58.100">
    <property type="entry name" value="Fumarate reductase/succinate dehydrogenase flavoprotein-like, C-terminal domain"/>
    <property type="match status" value="1"/>
</dbReference>
<dbReference type="EMBL" id="LJYW01000001">
    <property type="protein sequence ID" value="KPL54658.1"/>
    <property type="molecule type" value="Genomic_DNA"/>
</dbReference>
<evidence type="ECO:0000313" key="8">
    <source>
        <dbReference type="EMBL" id="KPL54658.1"/>
    </source>
</evidence>
<dbReference type="SUPFAM" id="SSF46977">
    <property type="entry name" value="Succinate dehydrogenase/fumarate reductase flavoprotein C-terminal domain"/>
    <property type="match status" value="1"/>
</dbReference>
<evidence type="ECO:0000256" key="3">
    <source>
        <dbReference type="ARBA" id="ARBA00022827"/>
    </source>
</evidence>
<dbReference type="Pfam" id="PF02910">
    <property type="entry name" value="Succ_DH_flav_C"/>
    <property type="match status" value="1"/>
</dbReference>
<evidence type="ECO:0000256" key="1">
    <source>
        <dbReference type="ARBA" id="ARBA00001974"/>
    </source>
</evidence>
<dbReference type="InterPro" id="IPR003953">
    <property type="entry name" value="FAD-dep_OxRdtase_2_FAD-bd"/>
</dbReference>
<proteinExistence type="predicted"/>
<dbReference type="SUPFAM" id="SSF51905">
    <property type="entry name" value="FAD/NAD(P)-binding domain"/>
    <property type="match status" value="1"/>
</dbReference>
<keyword evidence="3" id="KW-0274">FAD</keyword>
<dbReference type="InterPro" id="IPR036188">
    <property type="entry name" value="FAD/NAD-bd_sf"/>
</dbReference>
<evidence type="ECO:0000256" key="2">
    <source>
        <dbReference type="ARBA" id="ARBA00022630"/>
    </source>
</evidence>
<evidence type="ECO:0000259" key="6">
    <source>
        <dbReference type="Pfam" id="PF00890"/>
    </source>
</evidence>
<dbReference type="Pfam" id="PF00890">
    <property type="entry name" value="FAD_binding_2"/>
    <property type="match status" value="2"/>
</dbReference>
<comment type="cofactor">
    <cofactor evidence="1">
        <name>FAD</name>
        <dbReference type="ChEBI" id="CHEBI:57692"/>
    </cofactor>
</comment>
<feature type="domain" description="FAD-dependent oxidoreductase 2 FAD-binding" evidence="6">
    <location>
        <begin position="88"/>
        <end position="216"/>
    </location>
</feature>
<accession>A0A0P6VTS4</accession>
<sequence>MTSLTADVLVIGGGLAGSWAAVAAARAGAAVILVEKGYCGTSGVTATAGPGHWWVPPDPDLRRAAIDRKLTPAAGLADPDWMARILDLTWTSLPTLEGHYRFSVDEAGRKQYRALRGPEYLRAMRRLALEAGATILDHHPALELLQHGDGSIAGARGLVRATGEDWTIRAGATVLATGGAGFRSHLLGAANNTGDGHLMAAEAGASISGMEFSTAHCIAPARTTMTRSMSYAFARYFDTDGCEVPIPPGPDNNREIAAALLKGPLFCSLERVPEDVRRLLPQIQPNFGLTFAREGVDPFTERFEVTLRGEGTIRGSGGLRIADADCGTDVPGLFAAGDTATRELVAGAVSGGGAINSSWALSSGQWAGRAAAERARRAGRRDAELARPIGQAGLRPLARPGGLDPREVERAAQAEVLPFDKIYFRQARTLAASADRLETLWRDTADHLVAMGSDRLRAREAAALVATARWVTHAAAGRTESRGMHYRTDLTGRDDRFAARQLVEGLDRVVTRYERPAAATARLEIAS</sequence>
<reference evidence="8 9" key="1">
    <citation type="submission" date="2015-09" db="EMBL/GenBank/DDBJ databases">
        <authorList>
            <person name="Jackson K.R."/>
            <person name="Lunt B.L."/>
            <person name="Fisher J.N.B."/>
            <person name="Gardner A.V."/>
            <person name="Bailey M.E."/>
            <person name="Deus L.M."/>
            <person name="Earl A.S."/>
            <person name="Gibby P.D."/>
            <person name="Hartmann K.A."/>
            <person name="Liu J.E."/>
            <person name="Manci A.M."/>
            <person name="Nielsen D.A."/>
            <person name="Solomon M.B."/>
            <person name="Breakwell D.P."/>
            <person name="Burnett S.H."/>
            <person name="Grose J.H."/>
        </authorList>
    </citation>
    <scope>NUCLEOTIDE SEQUENCE [LARGE SCALE GENOMIC DNA]</scope>
    <source>
        <strain evidence="8 9">16</strain>
    </source>
</reference>
<dbReference type="PRINTS" id="PR00368">
    <property type="entry name" value="FADPNR"/>
</dbReference>
<dbReference type="InterPro" id="IPR005288">
    <property type="entry name" value="NadB"/>
</dbReference>
<dbReference type="InterPro" id="IPR037099">
    <property type="entry name" value="Fum_R/Succ_DH_flav-like_C_sf"/>
</dbReference>
<dbReference type="GO" id="GO:0009435">
    <property type="term" value="P:NAD+ biosynthetic process"/>
    <property type="evidence" value="ECO:0007669"/>
    <property type="project" value="InterPro"/>
</dbReference>
<evidence type="ECO:0000256" key="4">
    <source>
        <dbReference type="ARBA" id="ARBA00023002"/>
    </source>
</evidence>
<feature type="domain" description="Fumarate reductase/succinate dehydrogenase flavoprotein-like C-terminal" evidence="7">
    <location>
        <begin position="424"/>
        <end position="503"/>
    </location>
</feature>
<keyword evidence="4" id="KW-0560">Oxidoreductase</keyword>
<dbReference type="InterPro" id="IPR015939">
    <property type="entry name" value="Fum_Rdtase/Succ_DH_flav-like_C"/>
</dbReference>
<dbReference type="GO" id="GO:0008734">
    <property type="term" value="F:L-aspartate oxidase activity"/>
    <property type="evidence" value="ECO:0007669"/>
    <property type="project" value="UniProtKB-EC"/>
</dbReference>
<dbReference type="Proteomes" id="UP000048984">
    <property type="component" value="Unassembled WGS sequence"/>
</dbReference>
<dbReference type="RefSeq" id="WP_054360824.1">
    <property type="nucleotide sequence ID" value="NZ_LJYW01000001.1"/>
</dbReference>
<protein>
    <submittedName>
        <fullName evidence="8">Oxidoreductase</fullName>
    </submittedName>
</protein>
<evidence type="ECO:0000313" key="9">
    <source>
        <dbReference type="Proteomes" id="UP000048984"/>
    </source>
</evidence>
<organism evidence="8 9">
    <name type="scientific">Prosthecodimorpha hirschii</name>
    <dbReference type="NCBI Taxonomy" id="665126"/>
    <lineage>
        <taxon>Bacteria</taxon>
        <taxon>Pseudomonadati</taxon>
        <taxon>Pseudomonadota</taxon>
        <taxon>Alphaproteobacteria</taxon>
        <taxon>Hyphomicrobiales</taxon>
        <taxon>Ancalomicrobiaceae</taxon>
        <taxon>Prosthecodimorpha</taxon>
    </lineage>
</organism>
<feature type="domain" description="FAD-dependent oxidoreductase 2 FAD-binding" evidence="6">
    <location>
        <begin position="7"/>
        <end position="56"/>
    </location>
</feature>
<dbReference type="AlphaFoldDB" id="A0A0P6VTS4"/>
<keyword evidence="2" id="KW-0285">Flavoprotein</keyword>
<dbReference type="PANTHER" id="PTHR42716">
    <property type="entry name" value="L-ASPARTATE OXIDASE"/>
    <property type="match status" value="1"/>
</dbReference>
<evidence type="ECO:0000259" key="7">
    <source>
        <dbReference type="Pfam" id="PF02910"/>
    </source>
</evidence>
<dbReference type="STRING" id="665126.ABB55_22530"/>
<name>A0A0P6VTS4_9HYPH</name>
<comment type="caution">
    <text evidence="8">The sequence shown here is derived from an EMBL/GenBank/DDBJ whole genome shotgun (WGS) entry which is preliminary data.</text>
</comment>